<gene>
    <name evidence="1" type="ORF">ACFSBL_02720</name>
</gene>
<proteinExistence type="predicted"/>
<sequence length="127" mass="14400">MVDWLPIDEPQPSQLYLSRGKLDGVLSWFDPDEPDYDPLSVIELDGEWVLIDGHTRAFVASLAGVDELRVVHDTDDHPRELYGRCVEWCREADIRTVADLHGRLVSEGAYERLWLDRCHRAAAEGGG</sequence>
<keyword evidence="2" id="KW-1185">Reference proteome</keyword>
<organism evidence="1 2">
    <name type="scientific">Haloarchaeobius litoreus</name>
    <dbReference type="NCBI Taxonomy" id="755306"/>
    <lineage>
        <taxon>Archaea</taxon>
        <taxon>Methanobacteriati</taxon>
        <taxon>Methanobacteriota</taxon>
        <taxon>Stenosarchaea group</taxon>
        <taxon>Halobacteria</taxon>
        <taxon>Halobacteriales</taxon>
        <taxon>Halorubellaceae</taxon>
        <taxon>Haloarchaeobius</taxon>
    </lineage>
</organism>
<dbReference type="Proteomes" id="UP001597034">
    <property type="component" value="Unassembled WGS sequence"/>
</dbReference>
<evidence type="ECO:0000313" key="2">
    <source>
        <dbReference type="Proteomes" id="UP001597034"/>
    </source>
</evidence>
<accession>A0ABD6DE20</accession>
<dbReference type="RefSeq" id="WP_256399850.1">
    <property type="nucleotide sequence ID" value="NZ_JANHJR010000002.1"/>
</dbReference>
<name>A0ABD6DE20_9EURY</name>
<comment type="caution">
    <text evidence="1">The sequence shown here is derived from an EMBL/GenBank/DDBJ whole genome shotgun (WGS) entry which is preliminary data.</text>
</comment>
<dbReference type="EMBL" id="JBHUDO010000001">
    <property type="protein sequence ID" value="MFD1644586.1"/>
    <property type="molecule type" value="Genomic_DNA"/>
</dbReference>
<protein>
    <submittedName>
        <fullName evidence="1">Histone acetyltransferase</fullName>
    </submittedName>
</protein>
<evidence type="ECO:0000313" key="1">
    <source>
        <dbReference type="EMBL" id="MFD1644586.1"/>
    </source>
</evidence>
<reference evidence="1 2" key="1">
    <citation type="journal article" date="2019" name="Int. J. Syst. Evol. Microbiol.">
        <title>The Global Catalogue of Microorganisms (GCM) 10K type strain sequencing project: providing services to taxonomists for standard genome sequencing and annotation.</title>
        <authorList>
            <consortium name="The Broad Institute Genomics Platform"/>
            <consortium name="The Broad Institute Genome Sequencing Center for Infectious Disease"/>
            <person name="Wu L."/>
            <person name="Ma J."/>
        </authorList>
    </citation>
    <scope>NUCLEOTIDE SEQUENCE [LARGE SCALE GENOMIC DNA]</scope>
    <source>
        <strain evidence="1 2">CGMCC 1.10390</strain>
    </source>
</reference>
<dbReference type="AlphaFoldDB" id="A0ABD6DE20"/>